<dbReference type="EMBL" id="JAAOAK010000034">
    <property type="protein sequence ID" value="KAF5693592.1"/>
    <property type="molecule type" value="Genomic_DNA"/>
</dbReference>
<dbReference type="Proteomes" id="UP000562682">
    <property type="component" value="Unassembled WGS sequence"/>
</dbReference>
<feature type="transmembrane region" description="Helical" evidence="13">
    <location>
        <begin position="74"/>
        <end position="93"/>
    </location>
</feature>
<keyword evidence="5 13" id="KW-0812">Transmembrane</keyword>
<dbReference type="InterPro" id="IPR036396">
    <property type="entry name" value="Cyt_P450_sf"/>
</dbReference>
<feature type="transmembrane region" description="Helical" evidence="13">
    <location>
        <begin position="41"/>
        <end position="62"/>
    </location>
</feature>
<feature type="transmembrane region" description="Helical" evidence="13">
    <location>
        <begin position="237"/>
        <end position="261"/>
    </location>
</feature>
<dbReference type="PANTHER" id="PTHR24305">
    <property type="entry name" value="CYTOCHROME P450"/>
    <property type="match status" value="1"/>
</dbReference>
<dbReference type="PANTHER" id="PTHR24305:SF112">
    <property type="entry name" value="L-ORNITHINE-N5-MONOOXYGENASE (EUROFUNG)"/>
    <property type="match status" value="1"/>
</dbReference>
<keyword evidence="6 12" id="KW-0479">Metal-binding</keyword>
<keyword evidence="15" id="KW-1185">Reference proteome</keyword>
<comment type="cofactor">
    <cofactor evidence="1 12">
        <name>heme</name>
        <dbReference type="ChEBI" id="CHEBI:30413"/>
    </cofactor>
</comment>
<organism evidence="14 15">
    <name type="scientific">Fusarium denticulatum</name>
    <dbReference type="NCBI Taxonomy" id="48507"/>
    <lineage>
        <taxon>Eukaryota</taxon>
        <taxon>Fungi</taxon>
        <taxon>Dikarya</taxon>
        <taxon>Ascomycota</taxon>
        <taxon>Pezizomycotina</taxon>
        <taxon>Sordariomycetes</taxon>
        <taxon>Hypocreomycetidae</taxon>
        <taxon>Hypocreales</taxon>
        <taxon>Nectriaceae</taxon>
        <taxon>Fusarium</taxon>
        <taxon>Fusarium fujikuroi species complex</taxon>
    </lineage>
</organism>
<keyword evidence="4 12" id="KW-0349">Heme</keyword>
<comment type="subcellular location">
    <subcellularLocation>
        <location evidence="2">Membrane</location>
    </subcellularLocation>
</comment>
<evidence type="ECO:0000256" key="13">
    <source>
        <dbReference type="SAM" id="Phobius"/>
    </source>
</evidence>
<evidence type="ECO:0000256" key="11">
    <source>
        <dbReference type="ARBA" id="ARBA00023136"/>
    </source>
</evidence>
<evidence type="ECO:0000256" key="4">
    <source>
        <dbReference type="ARBA" id="ARBA00022617"/>
    </source>
</evidence>
<dbReference type="Gene3D" id="1.10.630.10">
    <property type="entry name" value="Cytochrome P450"/>
    <property type="match status" value="1"/>
</dbReference>
<evidence type="ECO:0000256" key="7">
    <source>
        <dbReference type="ARBA" id="ARBA00022989"/>
    </source>
</evidence>
<dbReference type="GO" id="GO:0016705">
    <property type="term" value="F:oxidoreductase activity, acting on paired donors, with incorporation or reduction of molecular oxygen"/>
    <property type="evidence" value="ECO:0007669"/>
    <property type="project" value="InterPro"/>
</dbReference>
<evidence type="ECO:0000313" key="14">
    <source>
        <dbReference type="EMBL" id="KAF5693592.1"/>
    </source>
</evidence>
<evidence type="ECO:0000256" key="8">
    <source>
        <dbReference type="ARBA" id="ARBA00023002"/>
    </source>
</evidence>
<sequence length="512" mass="58694">MLLTEAHLETPKAFGAAFILGVLVHIFVLRKGEWDLWTVKLIKAWATYEVTVSLFLTQLYSFSVWQALSVTNKWFASFVTGLSISILTYRAFFHRLNRFPGPFLARLSTLYATYLTVYEEHMYLEVQKLHEKYGDISVHYKRYCAIVPASVDERLPRAALRDYEHRVLKYTKLLTDRINEAKGKPFNVALWVNFYTFDIMGDLAFGKSFDMLESGIEHNFFTESHKTQGFMGAFRRLVWFFPLVSSIPIVNSSFLAFQAYIRNQVETRRKNKPAEPDVFSSILEDYDAMEKPTQQDFDNLCGDAHLIVIAGSDTTSSSTTCLLHNLVLHPDVLGKLQAEIDEYKNTHNEYDLVSLSKLQYLQACIDESLRLYPVVPSGVPRMTPPEGMQLDGVYIPGDTIIHNPSYTMYRDERCFEKPNDFIPERWTTRPELIKDASVYAPFSTGRGVCAGKQLGLMEMRYVLMDILSRYDIAFAPGTNPQAFIDGLRDCYTLELPRLDMVFTPRTGENAKA</sequence>
<feature type="binding site" description="axial binding residue" evidence="12">
    <location>
        <position position="449"/>
    </location>
    <ligand>
        <name>heme</name>
        <dbReference type="ChEBI" id="CHEBI:30413"/>
    </ligand>
    <ligandPart>
        <name>Fe</name>
        <dbReference type="ChEBI" id="CHEBI:18248"/>
    </ligandPart>
</feature>
<dbReference type="GO" id="GO:0004497">
    <property type="term" value="F:monooxygenase activity"/>
    <property type="evidence" value="ECO:0007669"/>
    <property type="project" value="UniProtKB-KW"/>
</dbReference>
<evidence type="ECO:0000256" key="12">
    <source>
        <dbReference type="PIRSR" id="PIRSR602401-1"/>
    </source>
</evidence>
<evidence type="ECO:0000256" key="10">
    <source>
        <dbReference type="ARBA" id="ARBA00023033"/>
    </source>
</evidence>
<comment type="caution">
    <text evidence="14">The sequence shown here is derived from an EMBL/GenBank/DDBJ whole genome shotgun (WGS) entry which is preliminary data.</text>
</comment>
<gene>
    <name evidence="14" type="ORF">FDENT_1824</name>
</gene>
<keyword evidence="11 13" id="KW-0472">Membrane</keyword>
<dbReference type="SUPFAM" id="SSF48264">
    <property type="entry name" value="Cytochrome P450"/>
    <property type="match status" value="1"/>
</dbReference>
<evidence type="ECO:0000256" key="5">
    <source>
        <dbReference type="ARBA" id="ARBA00022692"/>
    </source>
</evidence>
<dbReference type="GO" id="GO:0020037">
    <property type="term" value="F:heme binding"/>
    <property type="evidence" value="ECO:0007669"/>
    <property type="project" value="InterPro"/>
</dbReference>
<evidence type="ECO:0000256" key="1">
    <source>
        <dbReference type="ARBA" id="ARBA00001971"/>
    </source>
</evidence>
<accession>A0A8H5XH31</accession>
<evidence type="ECO:0000256" key="6">
    <source>
        <dbReference type="ARBA" id="ARBA00022723"/>
    </source>
</evidence>
<comment type="similarity">
    <text evidence="3">Belongs to the cytochrome P450 family.</text>
</comment>
<dbReference type="InterPro" id="IPR050121">
    <property type="entry name" value="Cytochrome_P450_monoxygenase"/>
</dbReference>
<protein>
    <submittedName>
        <fullName evidence="14">Cytochrome P450 monooxygenase</fullName>
    </submittedName>
</protein>
<evidence type="ECO:0000256" key="3">
    <source>
        <dbReference type="ARBA" id="ARBA00010617"/>
    </source>
</evidence>
<dbReference type="GO" id="GO:0005506">
    <property type="term" value="F:iron ion binding"/>
    <property type="evidence" value="ECO:0007669"/>
    <property type="project" value="InterPro"/>
</dbReference>
<dbReference type="Pfam" id="PF00067">
    <property type="entry name" value="p450"/>
    <property type="match status" value="1"/>
</dbReference>
<proteinExistence type="inferred from homology"/>
<keyword evidence="8" id="KW-0560">Oxidoreductase</keyword>
<dbReference type="PRINTS" id="PR00385">
    <property type="entry name" value="P450"/>
</dbReference>
<evidence type="ECO:0000313" key="15">
    <source>
        <dbReference type="Proteomes" id="UP000562682"/>
    </source>
</evidence>
<dbReference type="PRINTS" id="PR00463">
    <property type="entry name" value="EP450I"/>
</dbReference>
<dbReference type="InterPro" id="IPR002401">
    <property type="entry name" value="Cyt_P450_E_grp-I"/>
</dbReference>
<dbReference type="GO" id="GO:0016020">
    <property type="term" value="C:membrane"/>
    <property type="evidence" value="ECO:0007669"/>
    <property type="project" value="UniProtKB-SubCell"/>
</dbReference>
<keyword evidence="10 14" id="KW-0503">Monooxygenase</keyword>
<dbReference type="AlphaFoldDB" id="A0A8H5XH31"/>
<feature type="transmembrane region" description="Helical" evidence="13">
    <location>
        <begin position="12"/>
        <end position="29"/>
    </location>
</feature>
<evidence type="ECO:0000256" key="9">
    <source>
        <dbReference type="ARBA" id="ARBA00023004"/>
    </source>
</evidence>
<name>A0A8H5XH31_9HYPO</name>
<evidence type="ECO:0000256" key="2">
    <source>
        <dbReference type="ARBA" id="ARBA00004370"/>
    </source>
</evidence>
<reference evidence="14 15" key="1">
    <citation type="submission" date="2020-05" db="EMBL/GenBank/DDBJ databases">
        <title>Identification and distribution of gene clusters putatively required for synthesis of sphingolipid metabolism inhibitors in phylogenetically diverse species of the filamentous fungus Fusarium.</title>
        <authorList>
            <person name="Kim H.-S."/>
            <person name="Busman M."/>
            <person name="Brown D.W."/>
            <person name="Divon H."/>
            <person name="Uhlig S."/>
            <person name="Proctor R.H."/>
        </authorList>
    </citation>
    <scope>NUCLEOTIDE SEQUENCE [LARGE SCALE GENOMIC DNA]</scope>
    <source>
        <strain evidence="14 15">NRRL 25311</strain>
    </source>
</reference>
<dbReference type="InterPro" id="IPR001128">
    <property type="entry name" value="Cyt_P450"/>
</dbReference>
<keyword evidence="7 13" id="KW-1133">Transmembrane helix</keyword>
<keyword evidence="9 12" id="KW-0408">Iron</keyword>